<sequence>MVNFFFRETTRAKQASAIILNTFEDLEYDVLKELALIYPHVYSIGPLHTLTNNIENKGLDLLGSSLWKEEAECLEWLDSKESNSVVYVNFGSIAVMTAQQLVEFSWGLANSNKNFLWVIRPDLVSGESPMLPPEFLDATSDRGC</sequence>
<reference evidence="1 2" key="2">
    <citation type="journal article" date="2022" name="Mol. Ecol. Resour.">
        <title>The genomes of chicory, endive, great burdock and yacon provide insights into Asteraceae paleo-polyploidization history and plant inulin production.</title>
        <authorList>
            <person name="Fan W."/>
            <person name="Wang S."/>
            <person name="Wang H."/>
            <person name="Wang A."/>
            <person name="Jiang F."/>
            <person name="Liu H."/>
            <person name="Zhao H."/>
            <person name="Xu D."/>
            <person name="Zhang Y."/>
        </authorList>
    </citation>
    <scope>NUCLEOTIDE SEQUENCE [LARGE SCALE GENOMIC DNA]</scope>
    <source>
        <strain evidence="2">cv. Punajuju</strain>
        <tissue evidence="1">Leaves</tissue>
    </source>
</reference>
<evidence type="ECO:0000313" key="2">
    <source>
        <dbReference type="Proteomes" id="UP001055811"/>
    </source>
</evidence>
<organism evidence="1 2">
    <name type="scientific">Cichorium intybus</name>
    <name type="common">Chicory</name>
    <dbReference type="NCBI Taxonomy" id="13427"/>
    <lineage>
        <taxon>Eukaryota</taxon>
        <taxon>Viridiplantae</taxon>
        <taxon>Streptophyta</taxon>
        <taxon>Embryophyta</taxon>
        <taxon>Tracheophyta</taxon>
        <taxon>Spermatophyta</taxon>
        <taxon>Magnoliopsida</taxon>
        <taxon>eudicotyledons</taxon>
        <taxon>Gunneridae</taxon>
        <taxon>Pentapetalae</taxon>
        <taxon>asterids</taxon>
        <taxon>campanulids</taxon>
        <taxon>Asterales</taxon>
        <taxon>Asteraceae</taxon>
        <taxon>Cichorioideae</taxon>
        <taxon>Cichorieae</taxon>
        <taxon>Cichoriinae</taxon>
        <taxon>Cichorium</taxon>
    </lineage>
</organism>
<accession>A0ACB9AEP3</accession>
<keyword evidence="2" id="KW-1185">Reference proteome</keyword>
<gene>
    <name evidence="1" type="ORF">L2E82_37992</name>
</gene>
<name>A0ACB9AEP3_CICIN</name>
<comment type="caution">
    <text evidence="1">The sequence shown here is derived from an EMBL/GenBank/DDBJ whole genome shotgun (WGS) entry which is preliminary data.</text>
</comment>
<protein>
    <submittedName>
        <fullName evidence="1">Uncharacterized protein</fullName>
    </submittedName>
</protein>
<dbReference type="Proteomes" id="UP001055811">
    <property type="component" value="Linkage Group LG07"/>
</dbReference>
<dbReference type="EMBL" id="CM042015">
    <property type="protein sequence ID" value="KAI3708667.1"/>
    <property type="molecule type" value="Genomic_DNA"/>
</dbReference>
<reference evidence="2" key="1">
    <citation type="journal article" date="2022" name="Mol. Ecol. Resour.">
        <title>The genomes of chicory, endive, great burdock and yacon provide insights into Asteraceae palaeo-polyploidization history and plant inulin production.</title>
        <authorList>
            <person name="Fan W."/>
            <person name="Wang S."/>
            <person name="Wang H."/>
            <person name="Wang A."/>
            <person name="Jiang F."/>
            <person name="Liu H."/>
            <person name="Zhao H."/>
            <person name="Xu D."/>
            <person name="Zhang Y."/>
        </authorList>
    </citation>
    <scope>NUCLEOTIDE SEQUENCE [LARGE SCALE GENOMIC DNA]</scope>
    <source>
        <strain evidence="2">cv. Punajuju</strain>
    </source>
</reference>
<proteinExistence type="predicted"/>
<evidence type="ECO:0000313" key="1">
    <source>
        <dbReference type="EMBL" id="KAI3708667.1"/>
    </source>
</evidence>